<name>A0A2A6CU17_PRIPA</name>
<dbReference type="EnsemblMetazoa" id="PPA31015.1">
    <property type="protein sequence ID" value="PPA31015.1"/>
    <property type="gene ID" value="WBGene00203880"/>
</dbReference>
<proteinExistence type="predicted"/>
<protein>
    <submittedName>
        <fullName evidence="1">Uncharacterized protein</fullName>
    </submittedName>
</protein>
<evidence type="ECO:0000313" key="2">
    <source>
        <dbReference type="Proteomes" id="UP000005239"/>
    </source>
</evidence>
<organism evidence="1 2">
    <name type="scientific">Pristionchus pacificus</name>
    <name type="common">Parasitic nematode worm</name>
    <dbReference type="NCBI Taxonomy" id="54126"/>
    <lineage>
        <taxon>Eukaryota</taxon>
        <taxon>Metazoa</taxon>
        <taxon>Ecdysozoa</taxon>
        <taxon>Nematoda</taxon>
        <taxon>Chromadorea</taxon>
        <taxon>Rhabditida</taxon>
        <taxon>Rhabditina</taxon>
        <taxon>Diplogasteromorpha</taxon>
        <taxon>Diplogasteroidea</taxon>
        <taxon>Neodiplogasteridae</taxon>
        <taxon>Pristionchus</taxon>
    </lineage>
</organism>
<sequence length="109" mass="12502">MLILLSAVLSFSMICLCFYLTFEEHNSLPTVTFDFACIAFVIGFTLFLCLSLLAYFDPDFNYARTMRESRRIVAQPSMLSKLCCCRGSREEEIEEGTEGTYSRTFDDVE</sequence>
<gene>
    <name evidence="1" type="primary">WBGene00203880</name>
</gene>
<dbReference type="Proteomes" id="UP000005239">
    <property type="component" value="Unassembled WGS sequence"/>
</dbReference>
<evidence type="ECO:0000313" key="1">
    <source>
        <dbReference type="EnsemblMetazoa" id="PPA31015.1"/>
    </source>
</evidence>
<accession>A0A8R1YLQ6</accession>
<accession>A0A2A6CU17</accession>
<reference evidence="2" key="1">
    <citation type="journal article" date="2008" name="Nat. Genet.">
        <title>The Pristionchus pacificus genome provides a unique perspective on nematode lifestyle and parasitism.</title>
        <authorList>
            <person name="Dieterich C."/>
            <person name="Clifton S.W."/>
            <person name="Schuster L.N."/>
            <person name="Chinwalla A."/>
            <person name="Delehaunty K."/>
            <person name="Dinkelacker I."/>
            <person name="Fulton L."/>
            <person name="Fulton R."/>
            <person name="Godfrey J."/>
            <person name="Minx P."/>
            <person name="Mitreva M."/>
            <person name="Roeseler W."/>
            <person name="Tian H."/>
            <person name="Witte H."/>
            <person name="Yang S.P."/>
            <person name="Wilson R.K."/>
            <person name="Sommer R.J."/>
        </authorList>
    </citation>
    <scope>NUCLEOTIDE SEQUENCE [LARGE SCALE GENOMIC DNA]</scope>
    <source>
        <strain evidence="2">PS312</strain>
    </source>
</reference>
<dbReference type="AlphaFoldDB" id="A0A2A6CU17"/>
<keyword evidence="2" id="KW-1185">Reference proteome</keyword>
<reference evidence="1" key="2">
    <citation type="submission" date="2022-06" db="UniProtKB">
        <authorList>
            <consortium name="EnsemblMetazoa"/>
        </authorList>
    </citation>
    <scope>IDENTIFICATION</scope>
    <source>
        <strain evidence="1">PS312</strain>
    </source>
</reference>